<gene>
    <name evidence="1" type="ORF">COT26_02280</name>
</gene>
<evidence type="ECO:0000313" key="2">
    <source>
        <dbReference type="Proteomes" id="UP000236845"/>
    </source>
</evidence>
<protein>
    <submittedName>
        <fullName evidence="1">Uncharacterized protein</fullName>
    </submittedName>
</protein>
<sequence length="133" mass="15330">MEIWIFGNPDLPEDNLPIKLFPVLQKTYPQHKFILQDPLDEWQMPEGLFIIDTIKGLDKVEVFESLEQFEKTPNVTMHDYDLLTNLAFLKKLGKLPKFKIFGLPPDLGLDEALNQLKLKLDPTLSASAENLEH</sequence>
<comment type="caution">
    <text evidence="1">The sequence shown here is derived from an EMBL/GenBank/DDBJ whole genome shotgun (WGS) entry which is preliminary data.</text>
</comment>
<dbReference type="AlphaFoldDB" id="A0A2H0YQ67"/>
<proteinExistence type="predicted"/>
<evidence type="ECO:0000313" key="1">
    <source>
        <dbReference type="EMBL" id="PIS40637.1"/>
    </source>
</evidence>
<name>A0A2H0YQ67_9BACT</name>
<dbReference type="EMBL" id="PEXW01000052">
    <property type="protein sequence ID" value="PIS40637.1"/>
    <property type="molecule type" value="Genomic_DNA"/>
</dbReference>
<accession>A0A2H0YQ67</accession>
<reference evidence="2" key="1">
    <citation type="submission" date="2017-09" db="EMBL/GenBank/DDBJ databases">
        <title>Depth-based differentiation of microbial function through sediment-hosted aquifers and enrichment of novel symbionts in the deep terrestrial subsurface.</title>
        <authorList>
            <person name="Probst A.J."/>
            <person name="Ladd B."/>
            <person name="Jarett J.K."/>
            <person name="Geller-Mcgrath D.E."/>
            <person name="Sieber C.M.K."/>
            <person name="Emerson J.B."/>
            <person name="Anantharaman K."/>
            <person name="Thomas B.C."/>
            <person name="Malmstrom R."/>
            <person name="Stieglmeier M."/>
            <person name="Klingl A."/>
            <person name="Woyke T."/>
            <person name="Ryan C.M."/>
            <person name="Banfield J.F."/>
        </authorList>
    </citation>
    <scope>NUCLEOTIDE SEQUENCE [LARGE SCALE GENOMIC DNA]</scope>
</reference>
<dbReference type="Proteomes" id="UP000236845">
    <property type="component" value="Unassembled WGS sequence"/>
</dbReference>
<organism evidence="1 2">
    <name type="scientific">Candidatus Kerfeldbacteria bacterium CG08_land_8_20_14_0_20_43_14</name>
    <dbReference type="NCBI Taxonomy" id="2014246"/>
    <lineage>
        <taxon>Bacteria</taxon>
        <taxon>Candidatus Kerfeldiibacteriota</taxon>
    </lineage>
</organism>